<evidence type="ECO:0000313" key="4">
    <source>
        <dbReference type="EMBL" id="TQM97746.1"/>
    </source>
</evidence>
<dbReference type="InterPro" id="IPR004606">
    <property type="entry name" value="Mop_domain"/>
</dbReference>
<dbReference type="PROSITE" id="PS51866">
    <property type="entry name" value="MOP"/>
    <property type="match status" value="1"/>
</dbReference>
<dbReference type="Proteomes" id="UP000315133">
    <property type="component" value="Unassembled WGS sequence"/>
</dbReference>
<dbReference type="GO" id="GO:0015689">
    <property type="term" value="P:molybdate ion transport"/>
    <property type="evidence" value="ECO:0007669"/>
    <property type="project" value="InterPro"/>
</dbReference>
<evidence type="ECO:0000256" key="2">
    <source>
        <dbReference type="PROSITE-ProRule" id="PRU01213"/>
    </source>
</evidence>
<dbReference type="SUPFAM" id="SSF50331">
    <property type="entry name" value="MOP-like"/>
    <property type="match status" value="1"/>
</dbReference>
<dbReference type="OrthoDB" id="271159at2"/>
<dbReference type="NCBIfam" id="TIGR01764">
    <property type="entry name" value="excise"/>
    <property type="match status" value="1"/>
</dbReference>
<reference evidence="4 5" key="1">
    <citation type="submission" date="2019-06" db="EMBL/GenBank/DDBJ databases">
        <title>Sequencing the genomes of 1000 actinobacteria strains.</title>
        <authorList>
            <person name="Klenk H.-P."/>
        </authorList>
    </citation>
    <scope>NUCLEOTIDE SEQUENCE [LARGE SCALE GENOMIC DNA]</scope>
    <source>
        <strain evidence="4 5">DSM 12362</strain>
    </source>
</reference>
<dbReference type="EMBL" id="VFPU01000001">
    <property type="protein sequence ID" value="TQM97746.1"/>
    <property type="molecule type" value="Genomic_DNA"/>
</dbReference>
<dbReference type="InterPro" id="IPR008995">
    <property type="entry name" value="Mo/tungstate-bd_C_term_dom"/>
</dbReference>
<dbReference type="CDD" id="cd04762">
    <property type="entry name" value="HTH_MerR-trunc"/>
    <property type="match status" value="1"/>
</dbReference>
<dbReference type="InterPro" id="IPR010093">
    <property type="entry name" value="SinI_DNA-bd"/>
</dbReference>
<evidence type="ECO:0000256" key="1">
    <source>
        <dbReference type="ARBA" id="ARBA00022505"/>
    </source>
</evidence>
<dbReference type="AlphaFoldDB" id="A0A543KRP5"/>
<dbReference type="InterPro" id="IPR041657">
    <property type="entry name" value="HTH_17"/>
</dbReference>
<keyword evidence="5" id="KW-1185">Reference proteome</keyword>
<organism evidence="4 5">
    <name type="scientific">Ornithinimicrobium humiphilum</name>
    <dbReference type="NCBI Taxonomy" id="125288"/>
    <lineage>
        <taxon>Bacteria</taxon>
        <taxon>Bacillati</taxon>
        <taxon>Actinomycetota</taxon>
        <taxon>Actinomycetes</taxon>
        <taxon>Micrococcales</taxon>
        <taxon>Ornithinimicrobiaceae</taxon>
        <taxon>Ornithinimicrobium</taxon>
    </lineage>
</organism>
<keyword evidence="1 2" id="KW-0500">Molybdenum</keyword>
<protein>
    <submittedName>
        <fullName evidence="4">Molybdopterin-binding protein</fullName>
    </submittedName>
</protein>
<dbReference type="Pfam" id="PF12728">
    <property type="entry name" value="HTH_17"/>
    <property type="match status" value="1"/>
</dbReference>
<comment type="caution">
    <text evidence="4">The sequence shown here is derived from an EMBL/GenBank/DDBJ whole genome shotgun (WGS) entry which is preliminary data.</text>
</comment>
<feature type="domain" description="Mop" evidence="3">
    <location>
        <begin position="63"/>
        <end position="128"/>
    </location>
</feature>
<dbReference type="Gene3D" id="1.10.1660.10">
    <property type="match status" value="1"/>
</dbReference>
<evidence type="ECO:0000313" key="5">
    <source>
        <dbReference type="Proteomes" id="UP000315133"/>
    </source>
</evidence>
<dbReference type="RefSeq" id="WP_141819543.1">
    <property type="nucleotide sequence ID" value="NZ_BAAAIL010000001.1"/>
</dbReference>
<gene>
    <name evidence="4" type="ORF">FB476_2671</name>
</gene>
<sequence>MTQMRVRDAAELLGVSPDTVRRAIEAGRLPATKDAAGRTVVEGRDVAALAQEHATPGPGGTGSSSARNQLRGIVTRVLSDTVMSQVDVQAGPFRLVSLLSTEAVHELGLEPGSVVVASVKATHVTLEAPA</sequence>
<evidence type="ECO:0000259" key="3">
    <source>
        <dbReference type="PROSITE" id="PS51866"/>
    </source>
</evidence>
<name>A0A543KRP5_9MICO</name>
<proteinExistence type="predicted"/>
<dbReference type="InterPro" id="IPR005116">
    <property type="entry name" value="Transp-assoc_OB_typ1"/>
</dbReference>
<dbReference type="Gene3D" id="2.40.50.100">
    <property type="match status" value="1"/>
</dbReference>
<accession>A0A543KRP5</accession>
<dbReference type="GO" id="GO:0003677">
    <property type="term" value="F:DNA binding"/>
    <property type="evidence" value="ECO:0007669"/>
    <property type="project" value="InterPro"/>
</dbReference>
<dbReference type="Pfam" id="PF03459">
    <property type="entry name" value="TOBE"/>
    <property type="match status" value="1"/>
</dbReference>